<dbReference type="Proteomes" id="UP000824101">
    <property type="component" value="Unassembled WGS sequence"/>
</dbReference>
<feature type="transmembrane region" description="Helical" evidence="1">
    <location>
        <begin position="30"/>
        <end position="49"/>
    </location>
</feature>
<comment type="caution">
    <text evidence="2">The sequence shown here is derived from an EMBL/GenBank/DDBJ whole genome shotgun (WGS) entry which is preliminary data.</text>
</comment>
<evidence type="ECO:0000256" key="1">
    <source>
        <dbReference type="SAM" id="Phobius"/>
    </source>
</evidence>
<keyword evidence="1" id="KW-0812">Transmembrane</keyword>
<evidence type="ECO:0000313" key="3">
    <source>
        <dbReference type="Proteomes" id="UP000824101"/>
    </source>
</evidence>
<gene>
    <name evidence="2" type="ORF">IAA17_06110</name>
</gene>
<evidence type="ECO:0000313" key="2">
    <source>
        <dbReference type="EMBL" id="HIZ79345.1"/>
    </source>
</evidence>
<proteinExistence type="predicted"/>
<feature type="transmembrane region" description="Helical" evidence="1">
    <location>
        <begin position="61"/>
        <end position="80"/>
    </location>
</feature>
<accession>A0A9D2GI68</accession>
<feature type="transmembrane region" description="Helical" evidence="1">
    <location>
        <begin position="6"/>
        <end position="23"/>
    </location>
</feature>
<protein>
    <submittedName>
        <fullName evidence="2">Uncharacterized protein</fullName>
    </submittedName>
</protein>
<name>A0A9D2GI68_9FIRM</name>
<dbReference type="AlphaFoldDB" id="A0A9D2GI68"/>
<reference evidence="2" key="2">
    <citation type="submission" date="2021-04" db="EMBL/GenBank/DDBJ databases">
        <authorList>
            <person name="Gilroy R."/>
        </authorList>
    </citation>
    <scope>NUCLEOTIDE SEQUENCE</scope>
    <source>
        <strain evidence="2">ChiBcec1-1093</strain>
    </source>
</reference>
<organism evidence="2 3">
    <name type="scientific">Candidatus Lachnoclostridium stercorigallinarum</name>
    <dbReference type="NCBI Taxonomy" id="2838634"/>
    <lineage>
        <taxon>Bacteria</taxon>
        <taxon>Bacillati</taxon>
        <taxon>Bacillota</taxon>
        <taxon>Clostridia</taxon>
        <taxon>Lachnospirales</taxon>
        <taxon>Lachnospiraceae</taxon>
    </lineage>
</organism>
<sequence>MQWTLVTALTTVFIAMYIAEIVTKKTKARVPSLLVVSVIFLAGYWSGLFPRDILDTAMVNSMRQVMLLFVLINIGTMFDIQQIKSEWKDSYCYFGRRSGHCSDRDAHRKRRIRKRYGSGRCAASDRRRNGYDHHE</sequence>
<keyword evidence="1" id="KW-0472">Membrane</keyword>
<dbReference type="EMBL" id="DXBC01000094">
    <property type="protein sequence ID" value="HIZ79345.1"/>
    <property type="molecule type" value="Genomic_DNA"/>
</dbReference>
<reference evidence="2" key="1">
    <citation type="journal article" date="2021" name="PeerJ">
        <title>Extensive microbial diversity within the chicken gut microbiome revealed by metagenomics and culture.</title>
        <authorList>
            <person name="Gilroy R."/>
            <person name="Ravi A."/>
            <person name="Getino M."/>
            <person name="Pursley I."/>
            <person name="Horton D.L."/>
            <person name="Alikhan N.F."/>
            <person name="Baker D."/>
            <person name="Gharbi K."/>
            <person name="Hall N."/>
            <person name="Watson M."/>
            <person name="Adriaenssens E.M."/>
            <person name="Foster-Nyarko E."/>
            <person name="Jarju S."/>
            <person name="Secka A."/>
            <person name="Antonio M."/>
            <person name="Oren A."/>
            <person name="Chaudhuri R.R."/>
            <person name="La Ragione R."/>
            <person name="Hildebrand F."/>
            <person name="Pallen M.J."/>
        </authorList>
    </citation>
    <scope>NUCLEOTIDE SEQUENCE</scope>
    <source>
        <strain evidence="2">ChiBcec1-1093</strain>
    </source>
</reference>
<keyword evidence="1" id="KW-1133">Transmembrane helix</keyword>